<dbReference type="InterPro" id="IPR031965">
    <property type="entry name" value="CBM26"/>
</dbReference>
<evidence type="ECO:0000313" key="16">
    <source>
        <dbReference type="Proteomes" id="UP000662088"/>
    </source>
</evidence>
<dbReference type="EMBL" id="JACOOQ010000002">
    <property type="protein sequence ID" value="MBC5639259.1"/>
    <property type="molecule type" value="Genomic_DNA"/>
</dbReference>
<protein>
    <recommendedName>
        <fullName evidence="5 12">Alpha-amylase</fullName>
        <ecNumber evidence="4 12">3.2.1.1</ecNumber>
    </recommendedName>
</protein>
<feature type="domain" description="Alpha-amylase C-terminal" evidence="13">
    <location>
        <begin position="357"/>
        <end position="431"/>
    </location>
</feature>
<evidence type="ECO:0000256" key="1">
    <source>
        <dbReference type="ARBA" id="ARBA00000548"/>
    </source>
</evidence>
<dbReference type="Pfam" id="PF16738">
    <property type="entry name" value="CBM26"/>
    <property type="match status" value="1"/>
</dbReference>
<dbReference type="Proteomes" id="UP000662088">
    <property type="component" value="Unassembled WGS sequence"/>
</dbReference>
<sequence length="525" mass="61091">MIINNGINEETILHVWNWSFKTIKENIKEIVNAGYTWIQISPVQGTKDKSLVVKDWWMLYQPINFKIGNFQLGSREEFIGMCAEAHRYGLKVMVDVILNHMANRGGGNDSNFPHETVESFIRDDINFWHERKKVEDWDDRWQVTHWCIGLPDLNTSNHMLQDIIIDFLNDVIECGADGLRFDAAKHIELPEDPGGSDFWPRVIGALKNKERLLLYGEVLQCGASNYEKYIKYMRLSAEGYSYAIRKTVGYKSEKNINNAKEYQVPYGVNGSNLVTWIESHDDYASDIEKSFELSQWQIKMGWAIIASRSESIPLFFNRPKGKIWLEGTIGEAGNDFWKSSEIVAINKFRLKMKGEKENIITLGNNLMIVERGNKGVIMINIGGHYDINIYTNLKDGIYKDKISDKLFYVRDGRLNGTVEEGRISIIYHELEEDFIEKDIYYLRDNKVFFTNPLRWDKARVYIYKEGNYKSTELSPWPGREMYREGENLYSYPIEDYWISGRVIFTNGNTQIPEFAKEGLPILKNK</sequence>
<evidence type="ECO:0000313" key="15">
    <source>
        <dbReference type="EMBL" id="MBC5639259.1"/>
    </source>
</evidence>
<evidence type="ECO:0000256" key="9">
    <source>
        <dbReference type="ARBA" id="ARBA00023277"/>
    </source>
</evidence>
<dbReference type="GO" id="GO:0046872">
    <property type="term" value="F:metal ion binding"/>
    <property type="evidence" value="ECO:0007669"/>
    <property type="project" value="UniProtKB-KW"/>
</dbReference>
<gene>
    <name evidence="15" type="ORF">H8R92_02195</name>
</gene>
<dbReference type="PANTHER" id="PTHR43447">
    <property type="entry name" value="ALPHA-AMYLASE"/>
    <property type="match status" value="1"/>
</dbReference>
<keyword evidence="9 12" id="KW-0119">Carbohydrate metabolism</keyword>
<dbReference type="EC" id="3.2.1.1" evidence="4 12"/>
<evidence type="ECO:0000256" key="12">
    <source>
        <dbReference type="RuleBase" id="RU361134"/>
    </source>
</evidence>
<keyword evidence="8" id="KW-0106">Calcium</keyword>
<feature type="domain" description="Glycosyl hydrolase family 13 catalytic" evidence="14">
    <location>
        <begin position="10"/>
        <end position="349"/>
    </location>
</feature>
<dbReference type="SUPFAM" id="SSF51011">
    <property type="entry name" value="Glycosyl hydrolase domain"/>
    <property type="match status" value="1"/>
</dbReference>
<evidence type="ECO:0000256" key="10">
    <source>
        <dbReference type="ARBA" id="ARBA00023295"/>
    </source>
</evidence>
<keyword evidence="7 12" id="KW-0378">Hydrolase</keyword>
<comment type="similarity">
    <text evidence="3 11">Belongs to the glycosyl hydrolase 13 family.</text>
</comment>
<comment type="catalytic activity">
    <reaction evidence="1 12">
        <text>Endohydrolysis of (1-&gt;4)-alpha-D-glucosidic linkages in polysaccharides containing three or more (1-&gt;4)-alpha-linked D-glucose units.</text>
        <dbReference type="EC" id="3.2.1.1"/>
    </reaction>
</comment>
<dbReference type="SMART" id="SM00642">
    <property type="entry name" value="Aamy"/>
    <property type="match status" value="1"/>
</dbReference>
<proteinExistence type="inferred from homology"/>
<organism evidence="15 16">
    <name type="scientific">Clostridium lentum</name>
    <dbReference type="NCBI Taxonomy" id="2763037"/>
    <lineage>
        <taxon>Bacteria</taxon>
        <taxon>Bacillati</taxon>
        <taxon>Bacillota</taxon>
        <taxon>Clostridia</taxon>
        <taxon>Eubacteriales</taxon>
        <taxon>Clostridiaceae</taxon>
        <taxon>Clostridium</taxon>
    </lineage>
</organism>
<dbReference type="InterPro" id="IPR006046">
    <property type="entry name" value="Alpha_amylase"/>
</dbReference>
<evidence type="ECO:0000256" key="4">
    <source>
        <dbReference type="ARBA" id="ARBA00012595"/>
    </source>
</evidence>
<evidence type="ECO:0000256" key="11">
    <source>
        <dbReference type="RuleBase" id="RU003615"/>
    </source>
</evidence>
<dbReference type="PRINTS" id="PR00110">
    <property type="entry name" value="ALPHAAMYLASE"/>
</dbReference>
<evidence type="ECO:0000259" key="13">
    <source>
        <dbReference type="SMART" id="SM00632"/>
    </source>
</evidence>
<evidence type="ECO:0000256" key="5">
    <source>
        <dbReference type="ARBA" id="ARBA00017303"/>
    </source>
</evidence>
<dbReference type="CDD" id="cd11315">
    <property type="entry name" value="AmyAc_bac1_AmyA"/>
    <property type="match status" value="1"/>
</dbReference>
<keyword evidence="16" id="KW-1185">Reference proteome</keyword>
<dbReference type="Gene3D" id="2.60.40.1180">
    <property type="entry name" value="Golgi alpha-mannosidase II"/>
    <property type="match status" value="1"/>
</dbReference>
<dbReference type="InterPro" id="IPR031319">
    <property type="entry name" value="A-amylase_C"/>
</dbReference>
<dbReference type="InterPro" id="IPR006047">
    <property type="entry name" value="GH13_cat_dom"/>
</dbReference>
<comment type="caution">
    <text evidence="15">The sequence shown here is derived from an EMBL/GenBank/DDBJ whole genome shotgun (WGS) entry which is preliminary data.</text>
</comment>
<name>A0A8I0AB89_9CLOT</name>
<dbReference type="InterPro" id="IPR013783">
    <property type="entry name" value="Ig-like_fold"/>
</dbReference>
<comment type="cofactor">
    <cofactor evidence="2">
        <name>Ca(2+)</name>
        <dbReference type="ChEBI" id="CHEBI:29108"/>
    </cofactor>
</comment>
<dbReference type="SUPFAM" id="SSF51445">
    <property type="entry name" value="(Trans)glycosidases"/>
    <property type="match status" value="1"/>
</dbReference>
<keyword evidence="10 12" id="KW-0326">Glycosidase</keyword>
<reference evidence="15" key="1">
    <citation type="submission" date="2020-08" db="EMBL/GenBank/DDBJ databases">
        <title>Genome public.</title>
        <authorList>
            <person name="Liu C."/>
            <person name="Sun Q."/>
        </authorList>
    </citation>
    <scope>NUCLEOTIDE SEQUENCE</scope>
    <source>
        <strain evidence="15">NSJ-42</strain>
    </source>
</reference>
<dbReference type="InterPro" id="IPR017853">
    <property type="entry name" value="GH"/>
</dbReference>
<dbReference type="Pfam" id="PF00128">
    <property type="entry name" value="Alpha-amylase"/>
    <property type="match status" value="1"/>
</dbReference>
<evidence type="ECO:0000256" key="8">
    <source>
        <dbReference type="ARBA" id="ARBA00022837"/>
    </source>
</evidence>
<evidence type="ECO:0000256" key="7">
    <source>
        <dbReference type="ARBA" id="ARBA00022801"/>
    </source>
</evidence>
<evidence type="ECO:0000256" key="2">
    <source>
        <dbReference type="ARBA" id="ARBA00001913"/>
    </source>
</evidence>
<evidence type="ECO:0000256" key="6">
    <source>
        <dbReference type="ARBA" id="ARBA00022723"/>
    </source>
</evidence>
<keyword evidence="6" id="KW-0479">Metal-binding</keyword>
<dbReference type="GO" id="GO:0004556">
    <property type="term" value="F:alpha-amylase activity"/>
    <property type="evidence" value="ECO:0007669"/>
    <property type="project" value="UniProtKB-UniRule"/>
</dbReference>
<evidence type="ECO:0000259" key="14">
    <source>
        <dbReference type="SMART" id="SM00642"/>
    </source>
</evidence>
<dbReference type="GO" id="GO:0005975">
    <property type="term" value="P:carbohydrate metabolic process"/>
    <property type="evidence" value="ECO:0007669"/>
    <property type="project" value="InterPro"/>
</dbReference>
<dbReference type="RefSeq" id="WP_186834587.1">
    <property type="nucleotide sequence ID" value="NZ_JACOOQ010000002.1"/>
</dbReference>
<accession>A0A8I0AB89</accession>
<evidence type="ECO:0000256" key="3">
    <source>
        <dbReference type="ARBA" id="ARBA00008061"/>
    </source>
</evidence>
<dbReference type="Gene3D" id="2.60.40.10">
    <property type="entry name" value="Immunoglobulins"/>
    <property type="match status" value="1"/>
</dbReference>
<dbReference type="Gene3D" id="3.20.20.80">
    <property type="entry name" value="Glycosidases"/>
    <property type="match status" value="1"/>
</dbReference>
<dbReference type="SMART" id="SM00632">
    <property type="entry name" value="Aamy_C"/>
    <property type="match status" value="1"/>
</dbReference>
<dbReference type="AlphaFoldDB" id="A0A8I0AB89"/>
<dbReference type="InterPro" id="IPR013780">
    <property type="entry name" value="Glyco_hydro_b"/>
</dbReference>